<name>A0A218X3Y4_PUNGR</name>
<dbReference type="Pfam" id="PF00201">
    <property type="entry name" value="UDPGT"/>
    <property type="match status" value="1"/>
</dbReference>
<dbReference type="FunFam" id="3.40.50.2000:FF:000027">
    <property type="entry name" value="Glycosyltransferase"/>
    <property type="match status" value="1"/>
</dbReference>
<protein>
    <submittedName>
        <fullName evidence="7 8">7-deoxyloganetin glucosyltransferase-like</fullName>
    </submittedName>
</protein>
<evidence type="ECO:0000256" key="3">
    <source>
        <dbReference type="ARBA" id="ARBA00022679"/>
    </source>
</evidence>
<dbReference type="RefSeq" id="XP_031394206.1">
    <property type="nucleotide sequence ID" value="XM_031538346.1"/>
</dbReference>
<dbReference type="GO" id="GO:0080043">
    <property type="term" value="F:quercetin 3-O-glucosyltransferase activity"/>
    <property type="evidence" value="ECO:0007669"/>
    <property type="project" value="TreeGrafter"/>
</dbReference>
<accession>A0A218X3Y4</accession>
<dbReference type="OrthoDB" id="5835829at2759"/>
<reference evidence="4" key="2">
    <citation type="submission" date="2017-06" db="EMBL/GenBank/DDBJ databases">
        <title>The pomegranate genome and the genomics of punicalagin biosynthesis.</title>
        <authorList>
            <person name="Xu C."/>
        </authorList>
    </citation>
    <scope>NUCLEOTIDE SEQUENCE [LARGE SCALE GENOMIC DNA]</scope>
    <source>
        <tissue evidence="4">Fresh leaf</tissue>
    </source>
</reference>
<dbReference type="InterPro" id="IPR002213">
    <property type="entry name" value="UDP_glucos_trans"/>
</dbReference>
<reference evidence="7 8" key="4">
    <citation type="submission" date="2025-04" db="UniProtKB">
        <authorList>
            <consortium name="RefSeq"/>
        </authorList>
    </citation>
    <scope>IDENTIFICATION</scope>
    <source>
        <tissue evidence="7 8">Leaf</tissue>
    </source>
</reference>
<proteinExistence type="inferred from homology"/>
<dbReference type="FunFam" id="3.40.50.2000:FF:000055">
    <property type="entry name" value="Glycosyltransferase"/>
    <property type="match status" value="1"/>
</dbReference>
<dbReference type="Proteomes" id="UP000197138">
    <property type="component" value="Unassembled WGS sequence"/>
</dbReference>
<organism evidence="4 5">
    <name type="scientific">Punica granatum</name>
    <name type="common">Pomegranate</name>
    <dbReference type="NCBI Taxonomy" id="22663"/>
    <lineage>
        <taxon>Eukaryota</taxon>
        <taxon>Viridiplantae</taxon>
        <taxon>Streptophyta</taxon>
        <taxon>Embryophyta</taxon>
        <taxon>Tracheophyta</taxon>
        <taxon>Spermatophyta</taxon>
        <taxon>Magnoliopsida</taxon>
        <taxon>eudicotyledons</taxon>
        <taxon>Gunneridae</taxon>
        <taxon>Pentapetalae</taxon>
        <taxon>rosids</taxon>
        <taxon>malvids</taxon>
        <taxon>Myrtales</taxon>
        <taxon>Lythraceae</taxon>
        <taxon>Punica</taxon>
    </lineage>
</organism>
<evidence type="ECO:0000313" key="6">
    <source>
        <dbReference type="Proteomes" id="UP000515151"/>
    </source>
</evidence>
<evidence type="ECO:0000313" key="4">
    <source>
        <dbReference type="EMBL" id="OWM79965.1"/>
    </source>
</evidence>
<evidence type="ECO:0000313" key="7">
    <source>
        <dbReference type="RefSeq" id="XP_031394205.1"/>
    </source>
</evidence>
<evidence type="ECO:0000313" key="8">
    <source>
        <dbReference type="RefSeq" id="XP_031394206.1"/>
    </source>
</evidence>
<keyword evidence="2" id="KW-0328">Glycosyltransferase</keyword>
<evidence type="ECO:0000313" key="5">
    <source>
        <dbReference type="Proteomes" id="UP000197138"/>
    </source>
</evidence>
<sequence length="485" mass="53961">MGSLGNRPHAVVVPFPAQGHITPALKLAKLLHHRGFHITFVNTEFNHRRLLNSRGPSSMKGLPSFGFETIPDGLPYSEANATQDVPSLCYSTQRNCLPYFRELLLKLNNTASSSEIPPVSCLVTDGGMTFTLEAADEIGVPKLIFWTASACGLLGYLHFKPLIEKGIVPFKDASFLTNGCLDNLLDWIPGSKVMRLKDMPSFVRTTDPEDIMLNWYPIEAERKKQASAIVINTLDELEHNVLEALRTMLPPVYTIGPLQHHLDQVPDPQLKSIGSNLWKEDRGCFQWLNTKAPNSVLLVNFGSLTVMSSEHMVEFAWGLANSNQAFLWVIRPDLILGESAILPPGFVNATEGRGLMVSWVPQEEVLNHPAVGAFLTHSGWNSTLESVSAGVTMICWPFFAEQHTNCRYCCTEWGPIGMEINSDVKRDEVEGLVREMMEGEKGQEMRNKAMEWKKKAREATMAPSGSSYVNLETVINKVLLAPRKS</sequence>
<dbReference type="RefSeq" id="XP_031394205.1">
    <property type="nucleotide sequence ID" value="XM_031538345.1"/>
</dbReference>
<dbReference type="AlphaFoldDB" id="A0A218X3Y4"/>
<keyword evidence="3" id="KW-0808">Transferase</keyword>
<dbReference type="SUPFAM" id="SSF53756">
    <property type="entry name" value="UDP-Glycosyltransferase/glycogen phosphorylase"/>
    <property type="match status" value="1"/>
</dbReference>
<dbReference type="EMBL" id="MTKT01002371">
    <property type="protein sequence ID" value="OWM79965.1"/>
    <property type="molecule type" value="Genomic_DNA"/>
</dbReference>
<dbReference type="PANTHER" id="PTHR11926">
    <property type="entry name" value="GLUCOSYL/GLUCURONOSYL TRANSFERASES"/>
    <property type="match status" value="1"/>
</dbReference>
<gene>
    <name evidence="7 8" type="primary">LOC116205700</name>
    <name evidence="4" type="ORF">CDL15_Pgr006269</name>
</gene>
<comment type="similarity">
    <text evidence="1">Belongs to the UDP-glycosyltransferase family.</text>
</comment>
<evidence type="ECO:0000256" key="2">
    <source>
        <dbReference type="ARBA" id="ARBA00022676"/>
    </source>
</evidence>
<keyword evidence="6" id="KW-1185">Reference proteome</keyword>
<reference evidence="5" key="1">
    <citation type="journal article" date="2017" name="Plant J.">
        <title>The pomegranate (Punica granatum L.) genome and the genomics of punicalagin biosynthesis.</title>
        <authorList>
            <person name="Qin G."/>
            <person name="Xu C."/>
            <person name="Ming R."/>
            <person name="Tang H."/>
            <person name="Guyot R."/>
            <person name="Kramer E.M."/>
            <person name="Hu Y."/>
            <person name="Yi X."/>
            <person name="Qi Y."/>
            <person name="Xu X."/>
            <person name="Gao Z."/>
            <person name="Pan H."/>
            <person name="Jian J."/>
            <person name="Tian Y."/>
            <person name="Yue Z."/>
            <person name="Xu Y."/>
        </authorList>
    </citation>
    <scope>NUCLEOTIDE SEQUENCE [LARGE SCALE GENOMIC DNA]</scope>
    <source>
        <strain evidence="5">cv. Dabenzi</strain>
    </source>
</reference>
<dbReference type="GeneID" id="116205700"/>
<evidence type="ECO:0000256" key="1">
    <source>
        <dbReference type="ARBA" id="ARBA00009995"/>
    </source>
</evidence>
<reference evidence="6" key="3">
    <citation type="journal article" date="2020" name="Plant Biotechnol. J.">
        <title>The pomegranate (Punica granatum L.) draft genome dissects genetic divergence between soft- and hard-seeded cultivars.</title>
        <authorList>
            <person name="Luo X."/>
            <person name="Li H."/>
            <person name="Wu Z."/>
            <person name="Yao W."/>
            <person name="Zhao P."/>
            <person name="Cao D."/>
            <person name="Yu H."/>
            <person name="Li K."/>
            <person name="Poudel K."/>
            <person name="Zhao D."/>
            <person name="Zhang F."/>
            <person name="Xia X."/>
            <person name="Chen L."/>
            <person name="Wang Q."/>
            <person name="Jing D."/>
            <person name="Cao S."/>
        </authorList>
    </citation>
    <scope>NUCLEOTIDE SEQUENCE [LARGE SCALE GENOMIC DNA]</scope>
</reference>
<dbReference type="Gene3D" id="3.40.50.2000">
    <property type="entry name" value="Glycogen Phosphorylase B"/>
    <property type="match status" value="2"/>
</dbReference>
<dbReference type="CDD" id="cd03784">
    <property type="entry name" value="GT1_Gtf-like"/>
    <property type="match status" value="1"/>
</dbReference>
<dbReference type="PANTHER" id="PTHR11926:SF774">
    <property type="entry name" value="UDP-GLYCOSYLTRANSFERASE 85A1-RELATED"/>
    <property type="match status" value="1"/>
</dbReference>
<dbReference type="Proteomes" id="UP000515151">
    <property type="component" value="Chromosome 4"/>
</dbReference>
<dbReference type="GO" id="GO:0080044">
    <property type="term" value="F:quercetin 7-O-glucosyltransferase activity"/>
    <property type="evidence" value="ECO:0007669"/>
    <property type="project" value="TreeGrafter"/>
</dbReference>